<dbReference type="Pfam" id="PF22215">
    <property type="entry name" value="MLKL_N"/>
    <property type="match status" value="1"/>
</dbReference>
<dbReference type="AlphaFoldDB" id="A0A813S9Z8"/>
<feature type="domain" description="Mixed lineage kinase" evidence="1">
    <location>
        <begin position="19"/>
        <end position="135"/>
    </location>
</feature>
<sequence>MANIAVDVSDKLLSAIGTTAKKVKTTALTVKANKLQSKRLAERVDTVAGFLTGQAAVKMANSPMRPQLESFHSFLQGCDTFIGKFGGKKWFSRIYANKNHADKFHQLNIDLDRYVNDFSLGLQINIFNTLTPEDKRDAQLDQVEINQIISARSTQVPAPVLPLAPVTGSPAVPTPVRATVPVPVPVRTLGVPVQLAPSVQPNANLTGAARLPIPVRPNNTPASKLKSGTQDRNYYRQLGFFQPNNFMHNNYFRQHLQHKIQFNTSVSSVWLSHADATKSTYYKSASSITGYSLRFLINLNFEADIVNC</sequence>
<accession>A0A813S9Z8</accession>
<dbReference type="Proteomes" id="UP000663828">
    <property type="component" value="Unassembled WGS sequence"/>
</dbReference>
<evidence type="ECO:0000259" key="1">
    <source>
        <dbReference type="Pfam" id="PF22215"/>
    </source>
</evidence>
<dbReference type="OrthoDB" id="10091560at2759"/>
<dbReference type="InterPro" id="IPR054000">
    <property type="entry name" value="MLKL_N"/>
</dbReference>
<keyword evidence="4" id="KW-1185">Reference proteome</keyword>
<evidence type="ECO:0000313" key="4">
    <source>
        <dbReference type="Proteomes" id="UP000663828"/>
    </source>
</evidence>
<dbReference type="Gene3D" id="1.20.930.20">
    <property type="entry name" value="Adaptor protein Cbl, N-terminal domain"/>
    <property type="match status" value="1"/>
</dbReference>
<dbReference type="CDD" id="cd21037">
    <property type="entry name" value="MLKL_NTD"/>
    <property type="match status" value="1"/>
</dbReference>
<dbReference type="GO" id="GO:0007166">
    <property type="term" value="P:cell surface receptor signaling pathway"/>
    <property type="evidence" value="ECO:0007669"/>
    <property type="project" value="InterPro"/>
</dbReference>
<dbReference type="InterPro" id="IPR059179">
    <property type="entry name" value="MLKL-like_MCAfunc"/>
</dbReference>
<proteinExistence type="predicted"/>
<evidence type="ECO:0000313" key="2">
    <source>
        <dbReference type="EMBL" id="CAF0792147.1"/>
    </source>
</evidence>
<protein>
    <recommendedName>
        <fullName evidence="1">Mixed lineage kinase domain-containing protein</fullName>
    </recommendedName>
</protein>
<dbReference type="EMBL" id="CAJNOJ010000099">
    <property type="protein sequence ID" value="CAF1105591.1"/>
    <property type="molecule type" value="Genomic_DNA"/>
</dbReference>
<organism evidence="2 4">
    <name type="scientific">Adineta ricciae</name>
    <name type="common">Rotifer</name>
    <dbReference type="NCBI Taxonomy" id="249248"/>
    <lineage>
        <taxon>Eukaryota</taxon>
        <taxon>Metazoa</taxon>
        <taxon>Spiralia</taxon>
        <taxon>Gnathifera</taxon>
        <taxon>Rotifera</taxon>
        <taxon>Eurotatoria</taxon>
        <taxon>Bdelloidea</taxon>
        <taxon>Adinetida</taxon>
        <taxon>Adinetidae</taxon>
        <taxon>Adineta</taxon>
    </lineage>
</organism>
<reference evidence="2" key="1">
    <citation type="submission" date="2021-02" db="EMBL/GenBank/DDBJ databases">
        <authorList>
            <person name="Nowell W R."/>
        </authorList>
    </citation>
    <scope>NUCLEOTIDE SEQUENCE</scope>
</reference>
<gene>
    <name evidence="3" type="ORF">EDS130_LOCUS20219</name>
    <name evidence="2" type="ORF">XAT740_LOCUS2537</name>
</gene>
<dbReference type="InterPro" id="IPR036537">
    <property type="entry name" value="Adaptor_Cbl_N_dom_sf"/>
</dbReference>
<name>A0A813S9Z8_ADIRI</name>
<comment type="caution">
    <text evidence="2">The sequence shown here is derived from an EMBL/GenBank/DDBJ whole genome shotgun (WGS) entry which is preliminary data.</text>
</comment>
<evidence type="ECO:0000313" key="3">
    <source>
        <dbReference type="EMBL" id="CAF1105591.1"/>
    </source>
</evidence>
<dbReference type="Proteomes" id="UP000663852">
    <property type="component" value="Unassembled WGS sequence"/>
</dbReference>
<dbReference type="EMBL" id="CAJNOR010000089">
    <property type="protein sequence ID" value="CAF0792147.1"/>
    <property type="molecule type" value="Genomic_DNA"/>
</dbReference>